<sequence length="75" mass="8521">MRNTLRVASRRELRLKHASYTLKHASYALKHASYALKHARPGLVHARPGCIQRTKRGGSWRGDHLQDTVCNLVFG</sequence>
<protein>
    <recommendedName>
        <fullName evidence="3">Transposase</fullName>
    </recommendedName>
</protein>
<organism evidence="1 2">
    <name type="scientific">Amycolatopsis roodepoortensis</name>
    <dbReference type="NCBI Taxonomy" id="700274"/>
    <lineage>
        <taxon>Bacteria</taxon>
        <taxon>Bacillati</taxon>
        <taxon>Actinomycetota</taxon>
        <taxon>Actinomycetes</taxon>
        <taxon>Pseudonocardiales</taxon>
        <taxon>Pseudonocardiaceae</taxon>
        <taxon>Amycolatopsis</taxon>
    </lineage>
</organism>
<dbReference type="Proteomes" id="UP000656548">
    <property type="component" value="Unassembled WGS sequence"/>
</dbReference>
<evidence type="ECO:0000313" key="2">
    <source>
        <dbReference type="Proteomes" id="UP000656548"/>
    </source>
</evidence>
<evidence type="ECO:0000313" key="1">
    <source>
        <dbReference type="EMBL" id="MBE1574462.1"/>
    </source>
</evidence>
<gene>
    <name evidence="1" type="ORF">H4W30_001491</name>
</gene>
<comment type="caution">
    <text evidence="1">The sequence shown here is derived from an EMBL/GenBank/DDBJ whole genome shotgun (WGS) entry which is preliminary data.</text>
</comment>
<name>A0ABR9L1H0_9PSEU</name>
<dbReference type="EMBL" id="JADBEJ010000001">
    <property type="protein sequence ID" value="MBE1574462.1"/>
    <property type="molecule type" value="Genomic_DNA"/>
</dbReference>
<proteinExistence type="predicted"/>
<evidence type="ECO:0008006" key="3">
    <source>
        <dbReference type="Google" id="ProtNLM"/>
    </source>
</evidence>
<reference evidence="1 2" key="1">
    <citation type="submission" date="2020-10" db="EMBL/GenBank/DDBJ databases">
        <title>Sequencing the genomes of 1000 actinobacteria strains.</title>
        <authorList>
            <person name="Klenk H.-P."/>
        </authorList>
    </citation>
    <scope>NUCLEOTIDE SEQUENCE [LARGE SCALE GENOMIC DNA]</scope>
    <source>
        <strain evidence="1 2">DSM 46661</strain>
    </source>
</reference>
<keyword evidence="2" id="KW-1185">Reference proteome</keyword>
<accession>A0ABR9L1H0</accession>